<proteinExistence type="predicted"/>
<dbReference type="Proteomes" id="UP001304461">
    <property type="component" value="Unassembled WGS sequence"/>
</dbReference>
<dbReference type="PANTHER" id="PTHR43685">
    <property type="entry name" value="GLYCOSYLTRANSFERASE"/>
    <property type="match status" value="1"/>
</dbReference>
<dbReference type="InterPro" id="IPR029044">
    <property type="entry name" value="Nucleotide-diphossugar_trans"/>
</dbReference>
<dbReference type="EMBL" id="JAYGHX010000005">
    <property type="protein sequence ID" value="MEA5391635.1"/>
    <property type="molecule type" value="Genomic_DNA"/>
</dbReference>
<reference evidence="2 3" key="1">
    <citation type="submission" date="2023-12" db="EMBL/GenBank/DDBJ databases">
        <title>Baltic Sea Cyanobacteria.</title>
        <authorList>
            <person name="Delbaje E."/>
            <person name="Fewer D.P."/>
            <person name="Shishido T.K."/>
        </authorList>
    </citation>
    <scope>NUCLEOTIDE SEQUENCE [LARGE SCALE GENOMIC DNA]</scope>
    <source>
        <strain evidence="2 3">UHCC 0139</strain>
    </source>
</reference>
<protein>
    <submittedName>
        <fullName evidence="2">Glycosyltransferase family 2 protein</fullName>
        <ecNumber evidence="2">2.4.-.-</ecNumber>
    </submittedName>
</protein>
<dbReference type="EC" id="2.4.-.-" evidence="2"/>
<accession>A0ABU5RV11</accession>
<name>A0ABU5RV11_9CYAN</name>
<organism evidence="2 3">
    <name type="scientific">Cyanobium gracile UHCC 0139</name>
    <dbReference type="NCBI Taxonomy" id="3110308"/>
    <lineage>
        <taxon>Bacteria</taxon>
        <taxon>Bacillati</taxon>
        <taxon>Cyanobacteriota</taxon>
        <taxon>Cyanophyceae</taxon>
        <taxon>Synechococcales</taxon>
        <taxon>Prochlorococcaceae</taxon>
        <taxon>Cyanobium</taxon>
    </lineage>
</organism>
<comment type="caution">
    <text evidence="2">The sequence shown here is derived from an EMBL/GenBank/DDBJ whole genome shotgun (WGS) entry which is preliminary data.</text>
</comment>
<dbReference type="PANTHER" id="PTHR43685:SF11">
    <property type="entry name" value="GLYCOSYLTRANSFERASE TAGX-RELATED"/>
    <property type="match status" value="1"/>
</dbReference>
<dbReference type="GO" id="GO:0016757">
    <property type="term" value="F:glycosyltransferase activity"/>
    <property type="evidence" value="ECO:0007669"/>
    <property type="project" value="UniProtKB-KW"/>
</dbReference>
<dbReference type="SUPFAM" id="SSF53448">
    <property type="entry name" value="Nucleotide-diphospho-sugar transferases"/>
    <property type="match status" value="1"/>
</dbReference>
<keyword evidence="2" id="KW-0328">Glycosyltransferase</keyword>
<dbReference type="InterPro" id="IPR050834">
    <property type="entry name" value="Glycosyltransf_2"/>
</dbReference>
<keyword evidence="3" id="KW-1185">Reference proteome</keyword>
<sequence>MAELPLPATRPLYGWSAEAPPSLPARFSSDPRRPLFSIVIPTLNQGAFIEDTLLSILWQGYDNVEVIVVDGGSTDDTPAVLERYRPWISVLISEPDRGQSEAINKGFRRATGSILAWLNSDDLYLPGAFRTVLEAFAAQPGGRWVIGSGDIISADQQFLRHVPAREGSAQTLLAIENDCFLLQQSCFWSSSLWQEAGGQVDESLSLLMDYDLWWRFSQRCTGIVTQEKLGAMRYYATVKTRRQGERFPAELATIYARYGASASLDRLVQRLLAEKSALGERLSTLERQLPVRLLRRLRLLPRP</sequence>
<dbReference type="Pfam" id="PF00535">
    <property type="entry name" value="Glycos_transf_2"/>
    <property type="match status" value="1"/>
</dbReference>
<dbReference type="RefSeq" id="WP_323305651.1">
    <property type="nucleotide sequence ID" value="NZ_JAYGHX010000005.1"/>
</dbReference>
<dbReference type="InterPro" id="IPR001173">
    <property type="entry name" value="Glyco_trans_2-like"/>
</dbReference>
<gene>
    <name evidence="2" type="ORF">VB738_10240</name>
</gene>
<evidence type="ECO:0000259" key="1">
    <source>
        <dbReference type="Pfam" id="PF00535"/>
    </source>
</evidence>
<evidence type="ECO:0000313" key="3">
    <source>
        <dbReference type="Proteomes" id="UP001304461"/>
    </source>
</evidence>
<feature type="domain" description="Glycosyltransferase 2-like" evidence="1">
    <location>
        <begin position="37"/>
        <end position="139"/>
    </location>
</feature>
<evidence type="ECO:0000313" key="2">
    <source>
        <dbReference type="EMBL" id="MEA5391635.1"/>
    </source>
</evidence>
<keyword evidence="2" id="KW-0808">Transferase</keyword>
<dbReference type="CDD" id="cd06433">
    <property type="entry name" value="GT_2_WfgS_like"/>
    <property type="match status" value="1"/>
</dbReference>
<dbReference type="Gene3D" id="3.90.550.10">
    <property type="entry name" value="Spore Coat Polysaccharide Biosynthesis Protein SpsA, Chain A"/>
    <property type="match status" value="1"/>
</dbReference>